<keyword evidence="2" id="KW-1185">Reference proteome</keyword>
<protein>
    <submittedName>
        <fullName evidence="1">Uncharacterized protein</fullName>
    </submittedName>
</protein>
<evidence type="ECO:0000313" key="1">
    <source>
        <dbReference type="EMBL" id="WAR16453.1"/>
    </source>
</evidence>
<reference evidence="1" key="1">
    <citation type="submission" date="2022-11" db="EMBL/GenBank/DDBJ databases">
        <title>Centuries of genome instability and evolution in soft-shell clam transmissible cancer (bioRxiv).</title>
        <authorList>
            <person name="Hart S.F.M."/>
            <person name="Yonemitsu M.A."/>
            <person name="Giersch R.M."/>
            <person name="Beal B.F."/>
            <person name="Arriagada G."/>
            <person name="Davis B.W."/>
            <person name="Ostrander E.A."/>
            <person name="Goff S.P."/>
            <person name="Metzger M.J."/>
        </authorList>
    </citation>
    <scope>NUCLEOTIDE SEQUENCE</scope>
    <source>
        <strain evidence="1">MELC-2E11</strain>
        <tissue evidence="1">Siphon/mantle</tissue>
    </source>
</reference>
<dbReference type="Proteomes" id="UP001164746">
    <property type="component" value="Chromosome 10"/>
</dbReference>
<name>A0ABY7F2P6_MYAAR</name>
<evidence type="ECO:0000313" key="2">
    <source>
        <dbReference type="Proteomes" id="UP001164746"/>
    </source>
</evidence>
<proteinExistence type="predicted"/>
<organism evidence="1 2">
    <name type="scientific">Mya arenaria</name>
    <name type="common">Soft-shell clam</name>
    <dbReference type="NCBI Taxonomy" id="6604"/>
    <lineage>
        <taxon>Eukaryota</taxon>
        <taxon>Metazoa</taxon>
        <taxon>Spiralia</taxon>
        <taxon>Lophotrochozoa</taxon>
        <taxon>Mollusca</taxon>
        <taxon>Bivalvia</taxon>
        <taxon>Autobranchia</taxon>
        <taxon>Heteroconchia</taxon>
        <taxon>Euheterodonta</taxon>
        <taxon>Imparidentia</taxon>
        <taxon>Neoheterodontei</taxon>
        <taxon>Myida</taxon>
        <taxon>Myoidea</taxon>
        <taxon>Myidae</taxon>
        <taxon>Mya</taxon>
    </lineage>
</organism>
<gene>
    <name evidence="1" type="ORF">MAR_031047</name>
</gene>
<accession>A0ABY7F2P6</accession>
<sequence length="87" mass="10170">MSRGSFVRAKSPDDTGFIDKKAVRYEVPIHTDRRGTYTEWKFKCKDLRNEESKKYQCVVGMSGLDIRWVFAGCHVVSVRTRRILEIN</sequence>
<dbReference type="EMBL" id="CP111021">
    <property type="protein sequence ID" value="WAR16453.1"/>
    <property type="molecule type" value="Genomic_DNA"/>
</dbReference>